<feature type="region of interest" description="Disordered" evidence="1">
    <location>
        <begin position="149"/>
        <end position="177"/>
    </location>
</feature>
<evidence type="ECO:0000259" key="2">
    <source>
        <dbReference type="PROSITE" id="PS50995"/>
    </source>
</evidence>
<proteinExistence type="predicted"/>
<dbReference type="GO" id="GO:0003700">
    <property type="term" value="F:DNA-binding transcription factor activity"/>
    <property type="evidence" value="ECO:0007669"/>
    <property type="project" value="InterPro"/>
</dbReference>
<dbReference type="Pfam" id="PF12802">
    <property type="entry name" value="MarR_2"/>
    <property type="match status" value="1"/>
</dbReference>
<protein>
    <submittedName>
        <fullName evidence="3">DNA-binding MarR family transcriptional regulator</fullName>
    </submittedName>
</protein>
<dbReference type="InterPro" id="IPR039422">
    <property type="entry name" value="MarR/SlyA-like"/>
</dbReference>
<dbReference type="Gene3D" id="1.10.10.10">
    <property type="entry name" value="Winged helix-like DNA-binding domain superfamily/Winged helix DNA-binding domain"/>
    <property type="match status" value="1"/>
</dbReference>
<dbReference type="PANTHER" id="PTHR33164">
    <property type="entry name" value="TRANSCRIPTIONAL REGULATOR, MARR FAMILY"/>
    <property type="match status" value="1"/>
</dbReference>
<evidence type="ECO:0000313" key="4">
    <source>
        <dbReference type="Proteomes" id="UP000535182"/>
    </source>
</evidence>
<sequence length="177" mass="19231">MDSESSSKSSGAFLLAQLGSHAAKQFAERLSPLKLLPQHAGILRMLDRSSGLSQRDLAARLGIYASRLVAILDEMESLGFVVREGNVGDRRTYSLRLTPKGREMLAEIAKISREHNESVFAALTLKERDALTGVLQRVADQQGLTRGVHPGYSRLGGETTRIGTTGDIEPKRADEAS</sequence>
<dbReference type="Proteomes" id="UP000535182">
    <property type="component" value="Unassembled WGS sequence"/>
</dbReference>
<reference evidence="3 4" key="1">
    <citation type="submission" date="2020-08" db="EMBL/GenBank/DDBJ databases">
        <title>Genomic Encyclopedia of Type Strains, Phase IV (KMG-V): Genome sequencing to study the core and pangenomes of soil and plant-associated prokaryotes.</title>
        <authorList>
            <person name="Whitman W."/>
        </authorList>
    </citation>
    <scope>NUCLEOTIDE SEQUENCE [LARGE SCALE GENOMIC DNA]</scope>
    <source>
        <strain evidence="3 4">X5P2</strain>
    </source>
</reference>
<dbReference type="SMART" id="SM00347">
    <property type="entry name" value="HTH_MARR"/>
    <property type="match status" value="1"/>
</dbReference>
<name>A0A9X0U1R6_9BACT</name>
<dbReference type="PANTHER" id="PTHR33164:SF89">
    <property type="entry name" value="MARR FAMILY REGULATORY PROTEIN"/>
    <property type="match status" value="1"/>
</dbReference>
<dbReference type="SUPFAM" id="SSF46785">
    <property type="entry name" value="Winged helix' DNA-binding domain"/>
    <property type="match status" value="1"/>
</dbReference>
<dbReference type="GO" id="GO:0003677">
    <property type="term" value="F:DNA binding"/>
    <property type="evidence" value="ECO:0007669"/>
    <property type="project" value="UniProtKB-KW"/>
</dbReference>
<dbReference type="PROSITE" id="PS50995">
    <property type="entry name" value="HTH_MARR_2"/>
    <property type="match status" value="1"/>
</dbReference>
<dbReference type="GO" id="GO:0006950">
    <property type="term" value="P:response to stress"/>
    <property type="evidence" value="ECO:0007669"/>
    <property type="project" value="TreeGrafter"/>
</dbReference>
<gene>
    <name evidence="3" type="ORF">HDF14_000315</name>
</gene>
<dbReference type="AlphaFoldDB" id="A0A9X0U1R6"/>
<evidence type="ECO:0000256" key="1">
    <source>
        <dbReference type="SAM" id="MobiDB-lite"/>
    </source>
</evidence>
<feature type="compositionally biased region" description="Basic and acidic residues" evidence="1">
    <location>
        <begin position="168"/>
        <end position="177"/>
    </location>
</feature>
<feature type="domain" description="HTH marR-type" evidence="2">
    <location>
        <begin position="8"/>
        <end position="140"/>
    </location>
</feature>
<dbReference type="InterPro" id="IPR000835">
    <property type="entry name" value="HTH_MarR-typ"/>
</dbReference>
<keyword evidence="3" id="KW-0238">DNA-binding</keyword>
<dbReference type="PRINTS" id="PR00598">
    <property type="entry name" value="HTHMARR"/>
</dbReference>
<keyword evidence="4" id="KW-1185">Reference proteome</keyword>
<organism evidence="3 4">
    <name type="scientific">Tunturiibacter gelidiferens</name>
    <dbReference type="NCBI Taxonomy" id="3069689"/>
    <lineage>
        <taxon>Bacteria</taxon>
        <taxon>Pseudomonadati</taxon>
        <taxon>Acidobacteriota</taxon>
        <taxon>Terriglobia</taxon>
        <taxon>Terriglobales</taxon>
        <taxon>Acidobacteriaceae</taxon>
        <taxon>Tunturiibacter</taxon>
    </lineage>
</organism>
<dbReference type="EMBL" id="JACHEB010000001">
    <property type="protein sequence ID" value="MBB5326721.1"/>
    <property type="molecule type" value="Genomic_DNA"/>
</dbReference>
<dbReference type="InterPro" id="IPR036390">
    <property type="entry name" value="WH_DNA-bd_sf"/>
</dbReference>
<evidence type="ECO:0000313" key="3">
    <source>
        <dbReference type="EMBL" id="MBB5326721.1"/>
    </source>
</evidence>
<comment type="caution">
    <text evidence="3">The sequence shown here is derived from an EMBL/GenBank/DDBJ whole genome shotgun (WGS) entry which is preliminary data.</text>
</comment>
<accession>A0A9X0U1R6</accession>
<dbReference type="InterPro" id="IPR036388">
    <property type="entry name" value="WH-like_DNA-bd_sf"/>
</dbReference>
<dbReference type="RefSeq" id="WP_183972870.1">
    <property type="nucleotide sequence ID" value="NZ_JACHEB010000001.1"/>
</dbReference>